<evidence type="ECO:0000259" key="9">
    <source>
        <dbReference type="Pfam" id="PF01979"/>
    </source>
</evidence>
<dbReference type="PIRSF" id="PIRSF038994">
    <property type="entry name" value="NagA"/>
    <property type="match status" value="1"/>
</dbReference>
<dbReference type="SUPFAM" id="SSF51338">
    <property type="entry name" value="Composite domain of metallo-dependent hydrolases"/>
    <property type="match status" value="1"/>
</dbReference>
<dbReference type="NCBIfam" id="TIGR00221">
    <property type="entry name" value="nagA"/>
    <property type="match status" value="1"/>
</dbReference>
<dbReference type="Gene3D" id="3.20.20.140">
    <property type="entry name" value="Metal-dependent hydrolases"/>
    <property type="match status" value="1"/>
</dbReference>
<dbReference type="Pfam" id="PF01979">
    <property type="entry name" value="Amidohydro_1"/>
    <property type="match status" value="1"/>
</dbReference>
<dbReference type="PANTHER" id="PTHR11113:SF14">
    <property type="entry name" value="N-ACETYLGLUCOSAMINE-6-PHOSPHATE DEACETYLASE"/>
    <property type="match status" value="1"/>
</dbReference>
<dbReference type="InterPro" id="IPR006680">
    <property type="entry name" value="Amidohydro-rel"/>
</dbReference>
<keyword evidence="3 5" id="KW-0378">Hydrolase</keyword>
<dbReference type="InterPro" id="IPR011059">
    <property type="entry name" value="Metal-dep_hydrolase_composite"/>
</dbReference>
<dbReference type="CDD" id="cd00854">
    <property type="entry name" value="NagA"/>
    <property type="match status" value="1"/>
</dbReference>
<evidence type="ECO:0000256" key="4">
    <source>
        <dbReference type="ARBA" id="ARBA00023277"/>
    </source>
</evidence>
<dbReference type="Proteomes" id="UP000515981">
    <property type="component" value="Chromosome"/>
</dbReference>
<gene>
    <name evidence="10" type="primary">nagA</name>
    <name evidence="10" type="ORF">H9Q77_15255</name>
</gene>
<dbReference type="SUPFAM" id="SSF51556">
    <property type="entry name" value="Metallo-dependent hydrolases"/>
    <property type="match status" value="1"/>
</dbReference>
<accession>A0A7G9FV02</accession>
<dbReference type="RefSeq" id="WP_249326095.1">
    <property type="nucleotide sequence ID" value="NZ_CP060633.1"/>
</dbReference>
<evidence type="ECO:0000313" key="10">
    <source>
        <dbReference type="EMBL" id="QNM02384.1"/>
    </source>
</evidence>
<evidence type="ECO:0000256" key="6">
    <source>
        <dbReference type="PIRSR" id="PIRSR038994-1"/>
    </source>
</evidence>
<organism evidence="10 11">
    <name type="scientific">Simiaoa sunii</name>
    <dbReference type="NCBI Taxonomy" id="2763672"/>
    <lineage>
        <taxon>Bacteria</taxon>
        <taxon>Bacillati</taxon>
        <taxon>Bacillota</taxon>
        <taxon>Clostridia</taxon>
        <taxon>Lachnospirales</taxon>
        <taxon>Lachnospiraceae</taxon>
        <taxon>Simiaoa</taxon>
    </lineage>
</organism>
<keyword evidence="4 5" id="KW-0119">Carbohydrate metabolism</keyword>
<dbReference type="KEGG" id="ssun:H9Q77_15255"/>
<keyword evidence="2 8" id="KW-0479">Metal-binding</keyword>
<feature type="active site" description="Proton donor/acceptor" evidence="6">
    <location>
        <position position="272"/>
    </location>
</feature>
<dbReference type="InterPro" id="IPR003764">
    <property type="entry name" value="GlcNAc_6-P_deAcase"/>
</dbReference>
<feature type="binding site" evidence="7">
    <location>
        <position position="249"/>
    </location>
    <ligand>
        <name>substrate</name>
    </ligand>
</feature>
<evidence type="ECO:0000256" key="1">
    <source>
        <dbReference type="ARBA" id="ARBA00010716"/>
    </source>
</evidence>
<keyword evidence="11" id="KW-1185">Reference proteome</keyword>
<name>A0A7G9FV02_9FIRM</name>
<feature type="binding site" evidence="8">
    <location>
        <position position="128"/>
    </location>
    <ligand>
        <name>Zn(2+)</name>
        <dbReference type="ChEBI" id="CHEBI:29105"/>
    </ligand>
</feature>
<evidence type="ECO:0000256" key="2">
    <source>
        <dbReference type="ARBA" id="ARBA00022723"/>
    </source>
</evidence>
<evidence type="ECO:0000256" key="8">
    <source>
        <dbReference type="PIRSR" id="PIRSR038994-3"/>
    </source>
</evidence>
<dbReference type="GO" id="GO:0006046">
    <property type="term" value="P:N-acetylglucosamine catabolic process"/>
    <property type="evidence" value="ECO:0007669"/>
    <property type="project" value="TreeGrafter"/>
</dbReference>
<dbReference type="EMBL" id="CP060633">
    <property type="protein sequence ID" value="QNM02384.1"/>
    <property type="molecule type" value="Genomic_DNA"/>
</dbReference>
<feature type="binding site" evidence="8">
    <location>
        <position position="214"/>
    </location>
    <ligand>
        <name>Zn(2+)</name>
        <dbReference type="ChEBI" id="CHEBI:29105"/>
    </ligand>
</feature>
<feature type="binding site" evidence="7">
    <location>
        <begin position="217"/>
        <end position="218"/>
    </location>
    <ligand>
        <name>substrate</name>
    </ligand>
</feature>
<evidence type="ECO:0000256" key="7">
    <source>
        <dbReference type="PIRSR" id="PIRSR038994-2"/>
    </source>
</evidence>
<dbReference type="GO" id="GO:0046872">
    <property type="term" value="F:metal ion binding"/>
    <property type="evidence" value="ECO:0007669"/>
    <property type="project" value="UniProtKB-KW"/>
</dbReference>
<protein>
    <submittedName>
        <fullName evidence="10">N-acetylglucosamine-6-phosphate deacetylase</fullName>
        <ecNumber evidence="10">3.5.1.25</ecNumber>
    </submittedName>
</protein>
<proteinExistence type="inferred from homology"/>
<dbReference type="Gene3D" id="2.30.40.10">
    <property type="entry name" value="Urease, subunit C, domain 1"/>
    <property type="match status" value="1"/>
</dbReference>
<evidence type="ECO:0000256" key="5">
    <source>
        <dbReference type="PIRNR" id="PIRNR038994"/>
    </source>
</evidence>
<dbReference type="InterPro" id="IPR032466">
    <property type="entry name" value="Metal_Hydrolase"/>
</dbReference>
<dbReference type="GO" id="GO:0008448">
    <property type="term" value="F:N-acetylglucosamine-6-phosphate deacetylase activity"/>
    <property type="evidence" value="ECO:0007669"/>
    <property type="project" value="UniProtKB-EC"/>
</dbReference>
<feature type="binding site" evidence="7">
    <location>
        <position position="225"/>
    </location>
    <ligand>
        <name>substrate</name>
    </ligand>
</feature>
<dbReference type="EC" id="3.5.1.25" evidence="10"/>
<dbReference type="AlphaFoldDB" id="A0A7G9FV02"/>
<evidence type="ECO:0000256" key="3">
    <source>
        <dbReference type="ARBA" id="ARBA00022801"/>
    </source>
</evidence>
<feature type="domain" description="Amidohydrolase-related" evidence="9">
    <location>
        <begin position="54"/>
        <end position="363"/>
    </location>
</feature>
<comment type="cofactor">
    <cofactor evidence="8">
        <name>a divalent metal cation</name>
        <dbReference type="ChEBI" id="CHEBI:60240"/>
    </cofactor>
    <text evidence="8">Binds 1 divalent metal cation per subunit.</text>
</comment>
<feature type="binding site" evidence="8">
    <location>
        <position position="193"/>
    </location>
    <ligand>
        <name>Zn(2+)</name>
        <dbReference type="ChEBI" id="CHEBI:29105"/>
    </ligand>
</feature>
<feature type="binding site" evidence="7">
    <location>
        <position position="139"/>
    </location>
    <ligand>
        <name>substrate</name>
    </ligand>
</feature>
<dbReference type="PANTHER" id="PTHR11113">
    <property type="entry name" value="N-ACETYLGLUCOSAMINE-6-PHOSPHATE DEACETYLASE"/>
    <property type="match status" value="1"/>
</dbReference>
<evidence type="ECO:0000313" key="11">
    <source>
        <dbReference type="Proteomes" id="UP000515981"/>
    </source>
</evidence>
<comment type="similarity">
    <text evidence="1 5">Belongs to the metallo-dependent hydrolases superfamily. NagA family.</text>
</comment>
<sequence length="377" mass="40833">MPAEGAKQIKEVKGLLYTTEYEFRPGRIRIEGDRIAEVDFCTEGELSEVERETLVLPGLVDVHFHGAAGYDFCDGTQEAYRAIEAYENSHGITSICPATMTLPVEQLKQILTEVSGDKPDSLVGVHLEGPFINKAKKGAQKEEYVIPPSVEVLKELQKCAKGLVKLVSIAPETEGAIDCIRELGKEFHFSIAHTMSDYDTAVKAIQAGAKHITHLYNAMPVPTHREPAVVGAAADDPEVMPELICDGIHIHPCMVRNTFRLFGAHRMILISDSMRAVGMEDGQYTLGGQEVTVRGALATLADGTIAGSATNLYDCMCKAVEMGIPKEQAIRAATINPAVSIGVGNKVGSLEAGKYANIVIADKELHRRQVILKGVIL</sequence>
<feature type="binding site" evidence="7">
    <location>
        <begin position="305"/>
        <end position="307"/>
    </location>
    <ligand>
        <name>substrate</name>
    </ligand>
</feature>
<reference evidence="10 11" key="1">
    <citation type="submission" date="2020-08" db="EMBL/GenBank/DDBJ databases">
        <authorList>
            <person name="Liu C."/>
            <person name="Sun Q."/>
        </authorList>
    </citation>
    <scope>NUCLEOTIDE SEQUENCE [LARGE SCALE GENOMIC DNA]</scope>
    <source>
        <strain evidence="10 11">NSJ-8</strain>
    </source>
</reference>